<dbReference type="CDD" id="cd07377">
    <property type="entry name" value="WHTH_GntR"/>
    <property type="match status" value="1"/>
</dbReference>
<dbReference type="PANTHER" id="PTHR44846">
    <property type="entry name" value="MANNOSYL-D-GLYCERATE TRANSPORT/METABOLISM SYSTEM REPRESSOR MNGR-RELATED"/>
    <property type="match status" value="1"/>
</dbReference>
<keyword evidence="2" id="KW-0238">DNA-binding</keyword>
<evidence type="ECO:0000313" key="6">
    <source>
        <dbReference type="Proteomes" id="UP000248544"/>
    </source>
</evidence>
<dbReference type="AlphaFoldDB" id="A0A2W2F553"/>
<dbReference type="SUPFAM" id="SSF46785">
    <property type="entry name" value="Winged helix' DNA-binding domain"/>
    <property type="match status" value="1"/>
</dbReference>
<gene>
    <name evidence="5" type="ORF">C1I98_37605</name>
</gene>
<sequence length="90" mass="9941">MTGPCGTCHTLPSVTVDRFDPTPIYLQIAGVLRERIQSGQYAPGQVLPSEQQLQQEFEVARATARRAVEVLRDEGLVVTMPQRGSYVTPK</sequence>
<organism evidence="5 6">
    <name type="scientific">Spongiactinospora gelatinilytica</name>
    <dbReference type="NCBI Taxonomy" id="2666298"/>
    <lineage>
        <taxon>Bacteria</taxon>
        <taxon>Bacillati</taxon>
        <taxon>Actinomycetota</taxon>
        <taxon>Actinomycetes</taxon>
        <taxon>Streptosporangiales</taxon>
        <taxon>Streptosporangiaceae</taxon>
        <taxon>Spongiactinospora</taxon>
    </lineage>
</organism>
<dbReference type="PROSITE" id="PS50949">
    <property type="entry name" value="HTH_GNTR"/>
    <property type="match status" value="1"/>
</dbReference>
<dbReference type="InterPro" id="IPR000524">
    <property type="entry name" value="Tscrpt_reg_HTH_GntR"/>
</dbReference>
<evidence type="ECO:0000259" key="4">
    <source>
        <dbReference type="PROSITE" id="PS50949"/>
    </source>
</evidence>
<dbReference type="InterPro" id="IPR050679">
    <property type="entry name" value="Bact_HTH_transcr_reg"/>
</dbReference>
<evidence type="ECO:0000256" key="2">
    <source>
        <dbReference type="ARBA" id="ARBA00023125"/>
    </source>
</evidence>
<proteinExistence type="predicted"/>
<dbReference type="GO" id="GO:0045892">
    <property type="term" value="P:negative regulation of DNA-templated transcription"/>
    <property type="evidence" value="ECO:0007669"/>
    <property type="project" value="TreeGrafter"/>
</dbReference>
<dbReference type="Gene3D" id="1.10.10.10">
    <property type="entry name" value="Winged helix-like DNA-binding domain superfamily/Winged helix DNA-binding domain"/>
    <property type="match status" value="1"/>
</dbReference>
<dbReference type="Pfam" id="PF00392">
    <property type="entry name" value="GntR"/>
    <property type="match status" value="1"/>
</dbReference>
<evidence type="ECO:0000256" key="1">
    <source>
        <dbReference type="ARBA" id="ARBA00023015"/>
    </source>
</evidence>
<keyword evidence="6" id="KW-1185">Reference proteome</keyword>
<dbReference type="SMART" id="SM00345">
    <property type="entry name" value="HTH_GNTR"/>
    <property type="match status" value="1"/>
</dbReference>
<dbReference type="InterPro" id="IPR036388">
    <property type="entry name" value="WH-like_DNA-bd_sf"/>
</dbReference>
<comment type="caution">
    <text evidence="5">The sequence shown here is derived from an EMBL/GenBank/DDBJ whole genome shotgun (WGS) entry which is preliminary data.</text>
</comment>
<keyword evidence="3" id="KW-0804">Transcription</keyword>
<feature type="domain" description="HTH gntR-type" evidence="4">
    <location>
        <begin position="22"/>
        <end position="90"/>
    </location>
</feature>
<reference evidence="5 6" key="1">
    <citation type="submission" date="2018-01" db="EMBL/GenBank/DDBJ databases">
        <title>Draft genome sequence of Sphaerisporangium sp. 7K107.</title>
        <authorList>
            <person name="Sahin N."/>
            <person name="Saygin H."/>
            <person name="Ay H."/>
        </authorList>
    </citation>
    <scope>NUCLEOTIDE SEQUENCE [LARGE SCALE GENOMIC DNA]</scope>
    <source>
        <strain evidence="5 6">7K107</strain>
    </source>
</reference>
<dbReference type="GO" id="GO:0003677">
    <property type="term" value="F:DNA binding"/>
    <property type="evidence" value="ECO:0007669"/>
    <property type="project" value="UniProtKB-KW"/>
</dbReference>
<dbReference type="InterPro" id="IPR036390">
    <property type="entry name" value="WH_DNA-bd_sf"/>
</dbReference>
<dbReference type="PRINTS" id="PR00035">
    <property type="entry name" value="HTHGNTR"/>
</dbReference>
<keyword evidence="1" id="KW-0805">Transcription regulation</keyword>
<dbReference type="Proteomes" id="UP000248544">
    <property type="component" value="Unassembled WGS sequence"/>
</dbReference>
<protein>
    <submittedName>
        <fullName evidence="5">GntR family transcriptional regulator</fullName>
    </submittedName>
</protein>
<accession>A0A2W2F553</accession>
<dbReference type="EMBL" id="POUA01000611">
    <property type="protein sequence ID" value="PZG20228.1"/>
    <property type="molecule type" value="Genomic_DNA"/>
</dbReference>
<dbReference type="GO" id="GO:0003700">
    <property type="term" value="F:DNA-binding transcription factor activity"/>
    <property type="evidence" value="ECO:0007669"/>
    <property type="project" value="InterPro"/>
</dbReference>
<dbReference type="PANTHER" id="PTHR44846:SF1">
    <property type="entry name" value="MANNOSYL-D-GLYCERATE TRANSPORT_METABOLISM SYSTEM REPRESSOR MNGR-RELATED"/>
    <property type="match status" value="1"/>
</dbReference>
<evidence type="ECO:0000256" key="3">
    <source>
        <dbReference type="ARBA" id="ARBA00023163"/>
    </source>
</evidence>
<evidence type="ECO:0000313" key="5">
    <source>
        <dbReference type="EMBL" id="PZG20228.1"/>
    </source>
</evidence>
<name>A0A2W2F553_9ACTN</name>